<reference evidence="2" key="2">
    <citation type="journal article" date="2021" name="PeerJ">
        <title>Extensive microbial diversity within the chicken gut microbiome revealed by metagenomics and culture.</title>
        <authorList>
            <person name="Gilroy R."/>
            <person name="Ravi A."/>
            <person name="Getino M."/>
            <person name="Pursley I."/>
            <person name="Horton D.L."/>
            <person name="Alikhan N.F."/>
            <person name="Baker D."/>
            <person name="Gharbi K."/>
            <person name="Hall N."/>
            <person name="Watson M."/>
            <person name="Adriaenssens E.M."/>
            <person name="Foster-Nyarko E."/>
            <person name="Jarju S."/>
            <person name="Secka A."/>
            <person name="Antonio M."/>
            <person name="Oren A."/>
            <person name="Chaudhuri R.R."/>
            <person name="La Ragione R."/>
            <person name="Hildebrand F."/>
            <person name="Pallen M.J."/>
        </authorList>
    </citation>
    <scope>NUCLEOTIDE SEQUENCE</scope>
    <source>
        <strain evidence="2">ChiHecec3B27-6122</strain>
    </source>
</reference>
<feature type="domain" description="DUF7479" evidence="1">
    <location>
        <begin position="3"/>
        <end position="63"/>
    </location>
</feature>
<protein>
    <recommendedName>
        <fullName evidence="1">DUF7479 domain-containing protein</fullName>
    </recommendedName>
</protein>
<sequence length="63" mass="7054">MSAWICNKCKVKVDEVDDIKIFYKDLSLPDACGFRCPECGAEYLEGDFVADQLSSAEQMLEGK</sequence>
<evidence type="ECO:0000259" key="1">
    <source>
        <dbReference type="Pfam" id="PF24292"/>
    </source>
</evidence>
<dbReference type="EMBL" id="DVJS01000199">
    <property type="protein sequence ID" value="HIS97908.1"/>
    <property type="molecule type" value="Genomic_DNA"/>
</dbReference>
<dbReference type="Proteomes" id="UP000886876">
    <property type="component" value="Unassembled WGS sequence"/>
</dbReference>
<comment type="caution">
    <text evidence="2">The sequence shown here is derived from an EMBL/GenBank/DDBJ whole genome shotgun (WGS) entry which is preliminary data.</text>
</comment>
<evidence type="ECO:0000313" key="3">
    <source>
        <dbReference type="Proteomes" id="UP000886876"/>
    </source>
</evidence>
<gene>
    <name evidence="2" type="ORF">IAD42_08040</name>
</gene>
<proteinExistence type="predicted"/>
<dbReference type="Pfam" id="PF24292">
    <property type="entry name" value="DUF7479"/>
    <property type="match status" value="1"/>
</dbReference>
<evidence type="ECO:0000313" key="2">
    <source>
        <dbReference type="EMBL" id="HIS97908.1"/>
    </source>
</evidence>
<reference evidence="2" key="1">
    <citation type="submission" date="2020-10" db="EMBL/GenBank/DDBJ databases">
        <authorList>
            <person name="Gilroy R."/>
        </authorList>
    </citation>
    <scope>NUCLEOTIDE SEQUENCE</scope>
    <source>
        <strain evidence="2">ChiHecec3B27-6122</strain>
    </source>
</reference>
<name>A0A9D1G5W0_9FIRM</name>
<organism evidence="2 3">
    <name type="scientific">Candidatus Scatomorpha pullistercoris</name>
    <dbReference type="NCBI Taxonomy" id="2840929"/>
    <lineage>
        <taxon>Bacteria</taxon>
        <taxon>Bacillati</taxon>
        <taxon>Bacillota</taxon>
        <taxon>Clostridia</taxon>
        <taxon>Eubacteriales</taxon>
        <taxon>Candidatus Scatomorpha</taxon>
    </lineage>
</organism>
<accession>A0A9D1G5W0</accession>
<dbReference type="InterPro" id="IPR055902">
    <property type="entry name" value="DUF7479"/>
</dbReference>
<dbReference type="AlphaFoldDB" id="A0A9D1G5W0"/>